<evidence type="ECO:0000256" key="7">
    <source>
        <dbReference type="ARBA" id="ARBA00023237"/>
    </source>
</evidence>
<dbReference type="PANTHER" id="PTHR35093:SF8">
    <property type="entry name" value="OUTER MEMBRANE PROTEIN NMB0088-RELATED"/>
    <property type="match status" value="1"/>
</dbReference>
<dbReference type="InterPro" id="IPR005017">
    <property type="entry name" value="OMPP1/FadL/TodX"/>
</dbReference>
<dbReference type="HOGENOM" id="CLU_035981_0_1_5"/>
<protein>
    <submittedName>
        <fullName evidence="8">Membrane protein involved in aromatic hydrocarbon degradation</fullName>
    </submittedName>
</protein>
<evidence type="ECO:0000256" key="4">
    <source>
        <dbReference type="ARBA" id="ARBA00022692"/>
    </source>
</evidence>
<keyword evidence="5" id="KW-0732">Signal</keyword>
<sequence>MTSGHHFKLGLTAGFLIYGMAGGGAAEAADAFGLRPQSTYFLGASNAGAAAGGDVSSVIWNSAATTVAPGLTSSSSYTAIAVSLDETAYGGEFVEAGLRRTTDSGTTRAAAASVYTYQINDQLYAGLAMYAPFGLVTKPDNYWAGSPAASTQRIFSVDVNPTLGYKITPNLSIGVGVQALYYQTRLNSGAFGPLTGTAFRGEDWGVGGTAGLLWEVVPGTSVGIGYRSAVSLELDGSYRGPGVYTRATLDQTMPDQVTWSLRHAVLPGFTLLGTAQWENWSRIDNLVVTSNSGAGTVINLNLRDSWYFAVGAEYQYSPDITIRAGIGYDSSPVTDFNRNPGLPDSNNVLLSLGGSYNWSQSIRLDAAYAHAFFDDAPFCIGSGAGTSHCVSSAQAVLVRGSSDNSADVFSVGLKYSLVPAVELEPYK</sequence>
<evidence type="ECO:0000313" key="9">
    <source>
        <dbReference type="Proteomes" id="UP000001399"/>
    </source>
</evidence>
<evidence type="ECO:0000256" key="1">
    <source>
        <dbReference type="ARBA" id="ARBA00004571"/>
    </source>
</evidence>
<dbReference type="eggNOG" id="COG2067">
    <property type="taxonomic scope" value="Bacteria"/>
</dbReference>
<keyword evidence="9" id="KW-1185">Reference proteome</keyword>
<keyword evidence="7" id="KW-0998">Cell outer membrane</keyword>
<comment type="subcellular location">
    <subcellularLocation>
        <location evidence="1">Cell outer membrane</location>
        <topology evidence="1">Multi-pass membrane protein</topology>
    </subcellularLocation>
</comment>
<dbReference type="GO" id="GO:0009279">
    <property type="term" value="C:cell outer membrane"/>
    <property type="evidence" value="ECO:0007669"/>
    <property type="project" value="UniProtKB-SubCell"/>
</dbReference>
<comment type="similarity">
    <text evidence="2">Belongs to the OmpP1/FadL family.</text>
</comment>
<dbReference type="Proteomes" id="UP000001399">
    <property type="component" value="Chromosome"/>
</dbReference>
<gene>
    <name evidence="8" type="ordered locus">Rvan_2140</name>
</gene>
<keyword evidence="6" id="KW-0472">Membrane</keyword>
<proteinExistence type="inferred from homology"/>
<evidence type="ECO:0000256" key="2">
    <source>
        <dbReference type="ARBA" id="ARBA00008163"/>
    </source>
</evidence>
<dbReference type="Pfam" id="PF03349">
    <property type="entry name" value="Toluene_X"/>
    <property type="match status" value="1"/>
</dbReference>
<accession>E3I2K6</accession>
<evidence type="ECO:0000256" key="5">
    <source>
        <dbReference type="ARBA" id="ARBA00022729"/>
    </source>
</evidence>
<keyword evidence="4" id="KW-0812">Transmembrane</keyword>
<evidence type="ECO:0000256" key="6">
    <source>
        <dbReference type="ARBA" id="ARBA00023136"/>
    </source>
</evidence>
<reference evidence="9" key="1">
    <citation type="journal article" date="2011" name="J. Bacteriol.">
        <title>Genome sequences of eight morphologically diverse alphaproteobacteria.</title>
        <authorList>
            <consortium name="US DOE Joint Genome Institute"/>
            <person name="Brown P.J."/>
            <person name="Kysela D.T."/>
            <person name="Buechlein A."/>
            <person name="Hemmerich C."/>
            <person name="Brun Y.V."/>
        </authorList>
    </citation>
    <scope>NUCLEOTIDE SEQUENCE [LARGE SCALE GENOMIC DNA]</scope>
    <source>
        <strain evidence="9">ATCC 17100 / ATH 3.1.1 / DSM 162 / LMG 4299</strain>
    </source>
</reference>
<dbReference type="KEGG" id="rva:Rvan_2140"/>
<dbReference type="SUPFAM" id="SSF56935">
    <property type="entry name" value="Porins"/>
    <property type="match status" value="1"/>
</dbReference>
<keyword evidence="3" id="KW-1134">Transmembrane beta strand</keyword>
<dbReference type="PANTHER" id="PTHR35093">
    <property type="entry name" value="OUTER MEMBRANE PROTEIN NMB0088-RELATED"/>
    <property type="match status" value="1"/>
</dbReference>
<dbReference type="AlphaFoldDB" id="E3I2K6"/>
<dbReference type="Gene3D" id="2.40.160.60">
    <property type="entry name" value="Outer membrane protein transport protein (OMPP1/FadL/TodX)"/>
    <property type="match status" value="1"/>
</dbReference>
<name>E3I2K6_RHOVT</name>
<organism evidence="8 9">
    <name type="scientific">Rhodomicrobium vannielii (strain ATCC 17100 / DSM 162 / LMG 4299 / NCIMB 10020 / ATH 3.1.1)</name>
    <dbReference type="NCBI Taxonomy" id="648757"/>
    <lineage>
        <taxon>Bacteria</taxon>
        <taxon>Pseudomonadati</taxon>
        <taxon>Pseudomonadota</taxon>
        <taxon>Alphaproteobacteria</taxon>
        <taxon>Hyphomicrobiales</taxon>
        <taxon>Hyphomicrobiaceae</taxon>
        <taxon>Rhodomicrobium</taxon>
    </lineage>
</organism>
<evidence type="ECO:0000313" key="8">
    <source>
        <dbReference type="EMBL" id="ADP71365.1"/>
    </source>
</evidence>
<dbReference type="STRING" id="648757.Rvan_2140"/>
<dbReference type="GO" id="GO:0015483">
    <property type="term" value="F:long-chain fatty acid transporting porin activity"/>
    <property type="evidence" value="ECO:0007669"/>
    <property type="project" value="TreeGrafter"/>
</dbReference>
<dbReference type="EMBL" id="CP002292">
    <property type="protein sequence ID" value="ADP71365.1"/>
    <property type="molecule type" value="Genomic_DNA"/>
</dbReference>
<evidence type="ECO:0000256" key="3">
    <source>
        <dbReference type="ARBA" id="ARBA00022452"/>
    </source>
</evidence>